<reference evidence="4 5" key="1">
    <citation type="submission" date="2024-01" db="EMBL/GenBank/DDBJ databases">
        <title>Multi-omics insights into the function and evolution of sodium benzoate biodegradation pathways in Benzoatithermus flavus gen. nov., sp. nov. from hot spring.</title>
        <authorList>
            <person name="Hu C.-J."/>
            <person name="Li W.-J."/>
        </authorList>
    </citation>
    <scope>NUCLEOTIDE SEQUENCE [LARGE SCALE GENOMIC DNA]</scope>
    <source>
        <strain evidence="4 5">SYSU G07066</strain>
    </source>
</reference>
<evidence type="ECO:0000313" key="4">
    <source>
        <dbReference type="EMBL" id="MEK0084936.1"/>
    </source>
</evidence>
<feature type="domain" description="Ribosomal protein eL8/eL30/eS12/Gadd45" evidence="2">
    <location>
        <begin position="135"/>
        <end position="209"/>
    </location>
</feature>
<dbReference type="PANTHER" id="PTHR34215">
    <property type="entry name" value="BLL0784 PROTEIN"/>
    <property type="match status" value="1"/>
</dbReference>
<keyword evidence="5" id="KW-1185">Reference proteome</keyword>
<protein>
    <submittedName>
        <fullName evidence="4">RNA-binding protein</fullName>
    </submittedName>
</protein>
<dbReference type="Pfam" id="PF01248">
    <property type="entry name" value="Ribosomal_L7Ae"/>
    <property type="match status" value="1"/>
</dbReference>
<evidence type="ECO:0000259" key="2">
    <source>
        <dbReference type="Pfam" id="PF01248"/>
    </source>
</evidence>
<dbReference type="NCBIfam" id="NF006622">
    <property type="entry name" value="PRK09190.1"/>
    <property type="match status" value="1"/>
</dbReference>
<sequence length="254" mass="27507">MDRGPERSTPGCRGGRACRQRGGGLTIGELTPEGSTEGGIVVEPEGRAGPTRRCVATRTARPAERMIRFVLGPDDRLVPDLAERLPGRGMWVGADRRTLAEALARNHFAKAARRRVRADVDLVEEVGRMLARRCLDVVGLARRAGELVAGFDKCAEWLRSGRCALVLTARDGGVEGRRKIEALARGVPVLDPFTRDELGAAVGREESVHIAIARGGLAQRLLRELGRLQGFREFSMPFGHDAVSNAVEEGASRT</sequence>
<evidence type="ECO:0000256" key="1">
    <source>
        <dbReference type="SAM" id="MobiDB-lite"/>
    </source>
</evidence>
<accession>A0ABU8XUR3</accession>
<dbReference type="SUPFAM" id="SSF64376">
    <property type="entry name" value="YlxR-like"/>
    <property type="match status" value="1"/>
</dbReference>
<dbReference type="InterPro" id="IPR037465">
    <property type="entry name" value="YlxR"/>
</dbReference>
<dbReference type="Pfam" id="PF04296">
    <property type="entry name" value="YlxR"/>
    <property type="match status" value="1"/>
</dbReference>
<organism evidence="4 5">
    <name type="scientific">Benzoatithermus flavus</name>
    <dbReference type="NCBI Taxonomy" id="3108223"/>
    <lineage>
        <taxon>Bacteria</taxon>
        <taxon>Pseudomonadati</taxon>
        <taxon>Pseudomonadota</taxon>
        <taxon>Alphaproteobacteria</taxon>
        <taxon>Geminicoccales</taxon>
        <taxon>Geminicoccaceae</taxon>
        <taxon>Benzoatithermus</taxon>
    </lineage>
</organism>
<name>A0ABU8XUR3_9PROT</name>
<gene>
    <name evidence="4" type="ORF">U1T56_17420</name>
</gene>
<dbReference type="Proteomes" id="UP001375743">
    <property type="component" value="Unassembled WGS sequence"/>
</dbReference>
<dbReference type="RefSeq" id="WP_418160868.1">
    <property type="nucleotide sequence ID" value="NZ_JBBLZC010000020.1"/>
</dbReference>
<comment type="caution">
    <text evidence="4">The sequence shown here is derived from an EMBL/GenBank/DDBJ whole genome shotgun (WGS) entry which is preliminary data.</text>
</comment>
<dbReference type="EMBL" id="JBBLZC010000020">
    <property type="protein sequence ID" value="MEK0084936.1"/>
    <property type="molecule type" value="Genomic_DNA"/>
</dbReference>
<feature type="region of interest" description="Disordered" evidence="1">
    <location>
        <begin position="1"/>
        <end position="50"/>
    </location>
</feature>
<proteinExistence type="predicted"/>
<dbReference type="Gene3D" id="3.30.1330.30">
    <property type="match status" value="1"/>
</dbReference>
<feature type="domain" description="YlxR" evidence="3">
    <location>
        <begin position="52"/>
        <end position="120"/>
    </location>
</feature>
<dbReference type="SUPFAM" id="SSF55315">
    <property type="entry name" value="L30e-like"/>
    <property type="match status" value="1"/>
</dbReference>
<dbReference type="InterPro" id="IPR004038">
    <property type="entry name" value="Ribosomal_eL8/eL30/eS12/Gad45"/>
</dbReference>
<dbReference type="PANTHER" id="PTHR34215:SF1">
    <property type="entry name" value="YLXR DOMAIN-CONTAINING PROTEIN"/>
    <property type="match status" value="1"/>
</dbReference>
<dbReference type="InterPro" id="IPR035931">
    <property type="entry name" value="YlxR-like_sf"/>
</dbReference>
<dbReference type="InterPro" id="IPR029064">
    <property type="entry name" value="Ribosomal_eL30-like_sf"/>
</dbReference>
<evidence type="ECO:0000313" key="5">
    <source>
        <dbReference type="Proteomes" id="UP001375743"/>
    </source>
</evidence>
<evidence type="ECO:0000259" key="3">
    <source>
        <dbReference type="Pfam" id="PF04296"/>
    </source>
</evidence>
<dbReference type="InterPro" id="IPR007393">
    <property type="entry name" value="YlxR_dom"/>
</dbReference>
<dbReference type="Gene3D" id="3.30.1230.10">
    <property type="entry name" value="YlxR-like"/>
    <property type="match status" value="1"/>
</dbReference>